<comment type="caution">
    <text evidence="2">The sequence shown here is derived from an EMBL/GenBank/DDBJ whole genome shotgun (WGS) entry which is preliminary data.</text>
</comment>
<organism evidence="2 3">
    <name type="scientific">Dreissena polymorpha</name>
    <name type="common">Zebra mussel</name>
    <name type="synonym">Mytilus polymorpha</name>
    <dbReference type="NCBI Taxonomy" id="45954"/>
    <lineage>
        <taxon>Eukaryota</taxon>
        <taxon>Metazoa</taxon>
        <taxon>Spiralia</taxon>
        <taxon>Lophotrochozoa</taxon>
        <taxon>Mollusca</taxon>
        <taxon>Bivalvia</taxon>
        <taxon>Autobranchia</taxon>
        <taxon>Heteroconchia</taxon>
        <taxon>Euheterodonta</taxon>
        <taxon>Imparidentia</taxon>
        <taxon>Neoheterodontei</taxon>
        <taxon>Myida</taxon>
        <taxon>Dreissenoidea</taxon>
        <taxon>Dreissenidae</taxon>
        <taxon>Dreissena</taxon>
    </lineage>
</organism>
<protein>
    <submittedName>
        <fullName evidence="2">Uncharacterized protein</fullName>
    </submittedName>
</protein>
<dbReference type="Proteomes" id="UP000828390">
    <property type="component" value="Unassembled WGS sequence"/>
</dbReference>
<gene>
    <name evidence="2" type="ORF">DPMN_077497</name>
</gene>
<feature type="compositionally biased region" description="Polar residues" evidence="1">
    <location>
        <begin position="1"/>
        <end position="18"/>
    </location>
</feature>
<reference evidence="2" key="1">
    <citation type="journal article" date="2019" name="bioRxiv">
        <title>The Genome of the Zebra Mussel, Dreissena polymorpha: A Resource for Invasive Species Research.</title>
        <authorList>
            <person name="McCartney M.A."/>
            <person name="Auch B."/>
            <person name="Kono T."/>
            <person name="Mallez S."/>
            <person name="Zhang Y."/>
            <person name="Obille A."/>
            <person name="Becker A."/>
            <person name="Abrahante J.E."/>
            <person name="Garbe J."/>
            <person name="Badalamenti J.P."/>
            <person name="Herman A."/>
            <person name="Mangelson H."/>
            <person name="Liachko I."/>
            <person name="Sullivan S."/>
            <person name="Sone E.D."/>
            <person name="Koren S."/>
            <person name="Silverstein K.A.T."/>
            <person name="Beckman K.B."/>
            <person name="Gohl D.M."/>
        </authorList>
    </citation>
    <scope>NUCLEOTIDE SEQUENCE</scope>
    <source>
        <strain evidence="2">Duluth1</strain>
        <tissue evidence="2">Whole animal</tissue>
    </source>
</reference>
<reference evidence="2" key="2">
    <citation type="submission" date="2020-11" db="EMBL/GenBank/DDBJ databases">
        <authorList>
            <person name="McCartney M.A."/>
            <person name="Auch B."/>
            <person name="Kono T."/>
            <person name="Mallez S."/>
            <person name="Becker A."/>
            <person name="Gohl D.M."/>
            <person name="Silverstein K.A.T."/>
            <person name="Koren S."/>
            <person name="Bechman K.B."/>
            <person name="Herman A."/>
            <person name="Abrahante J.E."/>
            <person name="Garbe J."/>
        </authorList>
    </citation>
    <scope>NUCLEOTIDE SEQUENCE</scope>
    <source>
        <strain evidence="2">Duluth1</strain>
        <tissue evidence="2">Whole animal</tissue>
    </source>
</reference>
<dbReference type="AlphaFoldDB" id="A0A9D3YPF2"/>
<proteinExistence type="predicted"/>
<evidence type="ECO:0000313" key="3">
    <source>
        <dbReference type="Proteomes" id="UP000828390"/>
    </source>
</evidence>
<evidence type="ECO:0000313" key="2">
    <source>
        <dbReference type="EMBL" id="KAH3702474.1"/>
    </source>
</evidence>
<name>A0A9D3YPF2_DREPO</name>
<evidence type="ECO:0000256" key="1">
    <source>
        <dbReference type="SAM" id="MobiDB-lite"/>
    </source>
</evidence>
<accession>A0A9D3YPF2</accession>
<dbReference type="EMBL" id="JAIWYP010000015">
    <property type="protein sequence ID" value="KAH3702474.1"/>
    <property type="molecule type" value="Genomic_DNA"/>
</dbReference>
<sequence length="58" mass="6879">MTERTGTSVRKNRNQCQKEQVPVSERTGTSVRKNRYQCQKEQVPEHPVLCQKEQDQLY</sequence>
<feature type="region of interest" description="Disordered" evidence="1">
    <location>
        <begin position="1"/>
        <end position="33"/>
    </location>
</feature>
<keyword evidence="3" id="KW-1185">Reference proteome</keyword>